<gene>
    <name evidence="2" type="ORF">CXZ10_09045</name>
</gene>
<keyword evidence="1" id="KW-0812">Transmembrane</keyword>
<feature type="transmembrane region" description="Helical" evidence="1">
    <location>
        <begin position="244"/>
        <end position="262"/>
    </location>
</feature>
<evidence type="ECO:0000313" key="3">
    <source>
        <dbReference type="Proteomes" id="UP000233491"/>
    </source>
</evidence>
<accession>A0A2N3LXZ4</accession>
<reference evidence="2 3" key="1">
    <citation type="submission" date="2017-12" db="EMBL/GenBank/DDBJ databases">
        <title>Anaerobic carbon monoxide metabolism by Pleomorphomonas carboxyditropha sp. nov., a new mesophilic hydrogenogenic carboxidotroph.</title>
        <authorList>
            <person name="Esquivel-Elizondo S."/>
            <person name="Krajmalnik-Brown R."/>
        </authorList>
    </citation>
    <scope>NUCLEOTIDE SEQUENCE [LARGE SCALE GENOMIC DNA]</scope>
    <source>
        <strain evidence="2 3">R5-392</strain>
    </source>
</reference>
<dbReference type="EMBL" id="PJNW01000005">
    <property type="protein sequence ID" value="PKR89511.1"/>
    <property type="molecule type" value="Genomic_DNA"/>
</dbReference>
<evidence type="ECO:0000256" key="1">
    <source>
        <dbReference type="SAM" id="Phobius"/>
    </source>
</evidence>
<feature type="transmembrane region" description="Helical" evidence="1">
    <location>
        <begin position="213"/>
        <end position="232"/>
    </location>
</feature>
<organism evidence="2 3">
    <name type="scientific">Pleomorphomonas diazotrophica</name>
    <dbReference type="NCBI Taxonomy" id="1166257"/>
    <lineage>
        <taxon>Bacteria</taxon>
        <taxon>Pseudomonadati</taxon>
        <taxon>Pseudomonadota</taxon>
        <taxon>Alphaproteobacteria</taxon>
        <taxon>Hyphomicrobiales</taxon>
        <taxon>Pleomorphomonadaceae</taxon>
        <taxon>Pleomorphomonas</taxon>
    </lineage>
</organism>
<dbReference type="Proteomes" id="UP000233491">
    <property type="component" value="Unassembled WGS sequence"/>
</dbReference>
<evidence type="ECO:0000313" key="2">
    <source>
        <dbReference type="EMBL" id="PKR89511.1"/>
    </source>
</evidence>
<protein>
    <recommendedName>
        <fullName evidence="4">Glycosyltransferase RgtA/B/C/D-like domain-containing protein</fullName>
    </recommendedName>
</protein>
<feature type="transmembrane region" description="Helical" evidence="1">
    <location>
        <begin position="144"/>
        <end position="166"/>
    </location>
</feature>
<keyword evidence="1" id="KW-0472">Membrane</keyword>
<evidence type="ECO:0008006" key="4">
    <source>
        <dbReference type="Google" id="ProtNLM"/>
    </source>
</evidence>
<keyword evidence="1" id="KW-1133">Transmembrane helix</keyword>
<comment type="caution">
    <text evidence="2">The sequence shown here is derived from an EMBL/GenBank/DDBJ whole genome shotgun (WGS) entry which is preliminary data.</text>
</comment>
<feature type="transmembrane region" description="Helical" evidence="1">
    <location>
        <begin position="53"/>
        <end position="70"/>
    </location>
</feature>
<keyword evidence="3" id="KW-1185">Reference proteome</keyword>
<proteinExistence type="predicted"/>
<feature type="transmembrane region" description="Helical" evidence="1">
    <location>
        <begin position="104"/>
        <end position="132"/>
    </location>
</feature>
<sequence>MSVLIYTPAIILERIFHLKAEIFVILQTMITCLLCIEFSTRLIARSGLNMKSGIFRIATAFVIIVLPMGAFGQKDHLAFVASLPLLLIIASADRRQFTCSDQLVAGLFGGLTMAIKPQFALVFILPCLAMFFQRRRISDLHSPAFIAAGALVVIYAVIICLLFPSFTSKMLPVLTEIYRPVHENRLLLLLPNYFGGYILLVLIVAVWPLGRKVLQPLPLVLLLAGIGFFLAFMEQAKGWPYQAYPALASGLLLGLSVTLPVFNREVGPSRSAFFIWLGSFAVLFAWAARFLVWSWIDYTPIEKAVFDLELKQPSILSIAASHGPGHPVTRDVNGKWAGTLSSRWITVGALKQKKLGNLSDERNRSLDNWVSLDRAYLRHDILEKKPDVILVQRSSDFDWLAWAQEDPSIAAAFAHYQRTSSVANPEDPGTIEIWRRLPNGS</sequence>
<name>A0A2N3LXZ4_9HYPH</name>
<feature type="transmembrane region" description="Helical" evidence="1">
    <location>
        <begin position="274"/>
        <end position="296"/>
    </location>
</feature>
<feature type="transmembrane region" description="Helical" evidence="1">
    <location>
        <begin position="186"/>
        <end position="207"/>
    </location>
</feature>
<feature type="transmembrane region" description="Helical" evidence="1">
    <location>
        <begin position="22"/>
        <end position="44"/>
    </location>
</feature>
<dbReference type="AlphaFoldDB" id="A0A2N3LXZ4"/>